<reference evidence="2 3" key="1">
    <citation type="submission" date="2020-01" db="EMBL/GenBank/DDBJ databases">
        <title>A novel Bacillus sp. from Pasinler.</title>
        <authorList>
            <person name="Adiguzel A."/>
            <person name="Ay H."/>
            <person name="Baltaci M.O."/>
        </authorList>
    </citation>
    <scope>NUCLEOTIDE SEQUENCE [LARGE SCALE GENOMIC DNA]</scope>
    <source>
        <strain evidence="2 3">P1</strain>
    </source>
</reference>
<protein>
    <recommendedName>
        <fullName evidence="4">Lactococcin 972 family bacteriocin</fullName>
    </recommendedName>
</protein>
<sequence>MKRFKKALVAVLASGTLFAIGILSVSAATPVYSSLSPAHETKIGDSKSFTKKLSWGGGVTNTYRVSYYDGLATGFYDPSANYYSTSYNKTYNKGSLSKKTWNTNLYVSNGSSYTSYGSVTLKDR</sequence>
<evidence type="ECO:0000256" key="1">
    <source>
        <dbReference type="SAM" id="SignalP"/>
    </source>
</evidence>
<evidence type="ECO:0008006" key="4">
    <source>
        <dbReference type="Google" id="ProtNLM"/>
    </source>
</evidence>
<accession>A0ABX0A3H4</accession>
<dbReference type="Proteomes" id="UP000743899">
    <property type="component" value="Unassembled WGS sequence"/>
</dbReference>
<organism evidence="2 3">
    <name type="scientific">Pallidibacillus pasinlerensis</name>
    <dbReference type="NCBI Taxonomy" id="2703818"/>
    <lineage>
        <taxon>Bacteria</taxon>
        <taxon>Bacillati</taxon>
        <taxon>Bacillota</taxon>
        <taxon>Bacilli</taxon>
        <taxon>Bacillales</taxon>
        <taxon>Bacillaceae</taxon>
        <taxon>Pallidibacillus</taxon>
    </lineage>
</organism>
<dbReference type="RefSeq" id="WP_161920781.1">
    <property type="nucleotide sequence ID" value="NZ_JAACYS010000040.1"/>
</dbReference>
<comment type="caution">
    <text evidence="2">The sequence shown here is derived from an EMBL/GenBank/DDBJ whole genome shotgun (WGS) entry which is preliminary data.</text>
</comment>
<keyword evidence="3" id="KW-1185">Reference proteome</keyword>
<proteinExistence type="predicted"/>
<dbReference type="EMBL" id="JAACYS010000040">
    <property type="protein sequence ID" value="NCU17952.1"/>
    <property type="molecule type" value="Genomic_DNA"/>
</dbReference>
<feature type="chain" id="PRO_5047189559" description="Lactococcin 972 family bacteriocin" evidence="1">
    <location>
        <begin position="28"/>
        <end position="124"/>
    </location>
</feature>
<feature type="signal peptide" evidence="1">
    <location>
        <begin position="1"/>
        <end position="27"/>
    </location>
</feature>
<keyword evidence="1" id="KW-0732">Signal</keyword>
<gene>
    <name evidence="2" type="ORF">GW534_09450</name>
</gene>
<evidence type="ECO:0000313" key="2">
    <source>
        <dbReference type="EMBL" id="NCU17952.1"/>
    </source>
</evidence>
<name>A0ABX0A3H4_9BACI</name>
<evidence type="ECO:0000313" key="3">
    <source>
        <dbReference type="Proteomes" id="UP000743899"/>
    </source>
</evidence>